<dbReference type="Gene3D" id="3.30.2140.20">
    <property type="match status" value="1"/>
</dbReference>
<dbReference type="EMBL" id="FJVC01000692">
    <property type="protein sequence ID" value="CZT53211.1"/>
    <property type="molecule type" value="Genomic_DNA"/>
</dbReference>
<accession>A0A1E1MVU4</accession>
<name>A0A1E1MVU4_RHYSE</name>
<comment type="similarity">
    <text evidence="1 2">Belongs to the arylamine N-acetyltransferase family.</text>
</comment>
<evidence type="ECO:0000256" key="1">
    <source>
        <dbReference type="ARBA" id="ARBA00006547"/>
    </source>
</evidence>
<dbReference type="PANTHER" id="PTHR11786">
    <property type="entry name" value="N-HYDROXYARYLAMINE O-ACETYLTRANSFERASE"/>
    <property type="match status" value="1"/>
</dbReference>
<dbReference type="PANTHER" id="PTHR11786:SF0">
    <property type="entry name" value="ARYLAMINE N-ACETYLTRANSFERASE 4-RELATED"/>
    <property type="match status" value="1"/>
</dbReference>
<organism evidence="3 4">
    <name type="scientific">Rhynchosporium secalis</name>
    <name type="common">Barley scald fungus</name>
    <dbReference type="NCBI Taxonomy" id="38038"/>
    <lineage>
        <taxon>Eukaryota</taxon>
        <taxon>Fungi</taxon>
        <taxon>Dikarya</taxon>
        <taxon>Ascomycota</taxon>
        <taxon>Pezizomycotina</taxon>
        <taxon>Leotiomycetes</taxon>
        <taxon>Helotiales</taxon>
        <taxon>Ploettnerulaceae</taxon>
        <taxon>Rhynchosporium</taxon>
    </lineage>
</organism>
<gene>
    <name evidence="3" type="ORF">RSE6_14680</name>
</gene>
<proteinExistence type="inferred from homology"/>
<dbReference type="SUPFAM" id="SSF54001">
    <property type="entry name" value="Cysteine proteinases"/>
    <property type="match status" value="1"/>
</dbReference>
<dbReference type="Proteomes" id="UP000177625">
    <property type="component" value="Unassembled WGS sequence"/>
</dbReference>
<reference evidence="4" key="1">
    <citation type="submission" date="2016-03" db="EMBL/GenBank/DDBJ databases">
        <authorList>
            <person name="Guldener U."/>
        </authorList>
    </citation>
    <scope>NUCLEOTIDE SEQUENCE [LARGE SCALE GENOMIC DNA]</scope>
</reference>
<dbReference type="InterPro" id="IPR053710">
    <property type="entry name" value="Arylamine_NAT_domain_sf"/>
</dbReference>
<sequence length="329" mass="37080">MASAYSPSQLAAYEEHISLPSRFRQSSSPPLDIKYLTALHVHQISTSPYENLQLHYSKTHTVSLDPQALFKKIVTDKRGRGGYCMENSIFFNHVLRGLGWKVYTAGVRVRARVGDVPRGKYQGWFHIVNIVTLPTGENYMVDVGFGGDGATKPLPMISGHISTNLGSQEVRLLHSTIPEQVEQSKPLWIYQYRNGRDREWNSFYAFPEVEFTEADFEVVNFYTSGWVGEGNFQTRTVLGIRFLRGRVGEEGEEEEEEEEEEEGIVGKVMLVDGVVKRNDGGKTSLVKVCESEDERVEALREYLGIVLTDEEREGVRGRNVELGVGRPAA</sequence>
<protein>
    <submittedName>
        <fullName evidence="3">Related to arylamine N-acetyltransferase</fullName>
    </submittedName>
</protein>
<keyword evidence="2 3" id="KW-0808">Transferase</keyword>
<keyword evidence="4" id="KW-1185">Reference proteome</keyword>
<dbReference type="GO" id="GO:0016407">
    <property type="term" value="F:acetyltransferase activity"/>
    <property type="evidence" value="ECO:0007669"/>
    <property type="project" value="InterPro"/>
</dbReference>
<dbReference type="InterPro" id="IPR038765">
    <property type="entry name" value="Papain-like_cys_pep_sf"/>
</dbReference>
<dbReference type="AlphaFoldDB" id="A0A1E1MVU4"/>
<dbReference type="PRINTS" id="PR01543">
    <property type="entry name" value="ANATRNSFRASE"/>
</dbReference>
<evidence type="ECO:0000313" key="4">
    <source>
        <dbReference type="Proteomes" id="UP000177625"/>
    </source>
</evidence>
<dbReference type="InterPro" id="IPR001447">
    <property type="entry name" value="Arylamine_N-AcTrfase"/>
</dbReference>
<dbReference type="Pfam" id="PF00797">
    <property type="entry name" value="Acetyltransf_2"/>
    <property type="match status" value="1"/>
</dbReference>
<keyword evidence="2" id="KW-0012">Acyltransferase</keyword>
<evidence type="ECO:0000313" key="3">
    <source>
        <dbReference type="EMBL" id="CZT53211.1"/>
    </source>
</evidence>
<evidence type="ECO:0000256" key="2">
    <source>
        <dbReference type="RuleBase" id="RU003452"/>
    </source>
</evidence>